<feature type="transmembrane region" description="Helical" evidence="1">
    <location>
        <begin position="20"/>
        <end position="39"/>
    </location>
</feature>
<evidence type="ECO:0000313" key="3">
    <source>
        <dbReference type="Proteomes" id="UP000554766"/>
    </source>
</evidence>
<organism evidence="2 3">
    <name type="scientific">Pyrobaculum arsenaticum</name>
    <dbReference type="NCBI Taxonomy" id="121277"/>
    <lineage>
        <taxon>Archaea</taxon>
        <taxon>Thermoproteota</taxon>
        <taxon>Thermoprotei</taxon>
        <taxon>Thermoproteales</taxon>
        <taxon>Thermoproteaceae</taxon>
        <taxon>Pyrobaculum</taxon>
    </lineage>
</organism>
<dbReference type="Proteomes" id="UP000554766">
    <property type="component" value="Unassembled WGS sequence"/>
</dbReference>
<dbReference type="RefSeq" id="WP_128867361.1">
    <property type="nucleotide sequence ID" value="NZ_JAAVJF010000007.1"/>
</dbReference>
<evidence type="ECO:0000313" key="2">
    <source>
        <dbReference type="EMBL" id="NYR16614.1"/>
    </source>
</evidence>
<dbReference type="AlphaFoldDB" id="A0A7L4PDT0"/>
<proteinExistence type="predicted"/>
<dbReference type="EMBL" id="JAAVJF010000007">
    <property type="protein sequence ID" value="NYR16614.1"/>
    <property type="molecule type" value="Genomic_DNA"/>
</dbReference>
<dbReference type="GeneID" id="38938058"/>
<reference evidence="2 3" key="1">
    <citation type="journal article" date="2020" name="Nat. Commun.">
        <title>The structures of two archaeal type IV pili illuminate evolutionary relationships.</title>
        <authorList>
            <person name="Wang F."/>
            <person name="Baquero D.P."/>
            <person name="Su Z."/>
            <person name="Beltran L.C."/>
            <person name="Prangishvili D."/>
            <person name="Krupovic M."/>
            <person name="Egelman E.H."/>
        </authorList>
    </citation>
    <scope>NUCLEOTIDE SEQUENCE [LARGE SCALE GENOMIC DNA]</scope>
    <source>
        <strain evidence="2 3">2GA</strain>
    </source>
</reference>
<keyword evidence="3" id="KW-1185">Reference proteome</keyword>
<keyword evidence="1" id="KW-1133">Transmembrane helix</keyword>
<name>A0A7L4PDT0_9CREN</name>
<gene>
    <name evidence="2" type="ORF">HC235_11905</name>
</gene>
<comment type="caution">
    <text evidence="2">The sequence shown here is derived from an EMBL/GenBank/DDBJ whole genome shotgun (WGS) entry which is preliminary data.</text>
</comment>
<accession>A0A7L4PDT0</accession>
<feature type="transmembrane region" description="Helical" evidence="1">
    <location>
        <begin position="45"/>
        <end position="70"/>
    </location>
</feature>
<protein>
    <submittedName>
        <fullName evidence="2">Uncharacterized protein</fullName>
    </submittedName>
</protein>
<sequence>MMVIVETKAKSRVKIKVKSFIIYITFLYPYKKVAVIKLIDKATTLGMVSIEYCIMIAGIIIEIIGSKILFQKSVSRIFENTPKINNKIRILEPNSSVNLYVKEYIDPEY</sequence>
<evidence type="ECO:0000256" key="1">
    <source>
        <dbReference type="SAM" id="Phobius"/>
    </source>
</evidence>
<keyword evidence="1" id="KW-0812">Transmembrane</keyword>
<keyword evidence="1" id="KW-0472">Membrane</keyword>